<protein>
    <submittedName>
        <fullName evidence="1">Uncharacterized protein</fullName>
    </submittedName>
</protein>
<organism evidence="1">
    <name type="scientific">Arundo donax</name>
    <name type="common">Giant reed</name>
    <name type="synonym">Donax arundinaceus</name>
    <dbReference type="NCBI Taxonomy" id="35708"/>
    <lineage>
        <taxon>Eukaryota</taxon>
        <taxon>Viridiplantae</taxon>
        <taxon>Streptophyta</taxon>
        <taxon>Embryophyta</taxon>
        <taxon>Tracheophyta</taxon>
        <taxon>Spermatophyta</taxon>
        <taxon>Magnoliopsida</taxon>
        <taxon>Liliopsida</taxon>
        <taxon>Poales</taxon>
        <taxon>Poaceae</taxon>
        <taxon>PACMAD clade</taxon>
        <taxon>Arundinoideae</taxon>
        <taxon>Arundineae</taxon>
        <taxon>Arundo</taxon>
    </lineage>
</organism>
<dbReference type="EMBL" id="GBRH01197280">
    <property type="protein sequence ID" value="JAE00616.1"/>
    <property type="molecule type" value="Transcribed_RNA"/>
</dbReference>
<sequence>MKQRMKKVSYLLGKVQKLNHINNTPL</sequence>
<name>A0A0A9ES00_ARUDO</name>
<accession>A0A0A9ES00</accession>
<evidence type="ECO:0000313" key="1">
    <source>
        <dbReference type="EMBL" id="JAE00616.1"/>
    </source>
</evidence>
<proteinExistence type="predicted"/>
<reference evidence="1" key="1">
    <citation type="submission" date="2014-09" db="EMBL/GenBank/DDBJ databases">
        <authorList>
            <person name="Magalhaes I.L.F."/>
            <person name="Oliveira U."/>
            <person name="Santos F.R."/>
            <person name="Vidigal T.H.D.A."/>
            <person name="Brescovit A.D."/>
            <person name="Santos A.J."/>
        </authorList>
    </citation>
    <scope>NUCLEOTIDE SEQUENCE</scope>
    <source>
        <tissue evidence="1">Shoot tissue taken approximately 20 cm above the soil surface</tissue>
    </source>
</reference>
<dbReference type="AlphaFoldDB" id="A0A0A9ES00"/>
<reference evidence="1" key="2">
    <citation type="journal article" date="2015" name="Data Brief">
        <title>Shoot transcriptome of the giant reed, Arundo donax.</title>
        <authorList>
            <person name="Barrero R.A."/>
            <person name="Guerrero F.D."/>
            <person name="Moolhuijzen P."/>
            <person name="Goolsby J.A."/>
            <person name="Tidwell J."/>
            <person name="Bellgard S.E."/>
            <person name="Bellgard M.I."/>
        </authorList>
    </citation>
    <scope>NUCLEOTIDE SEQUENCE</scope>
    <source>
        <tissue evidence="1">Shoot tissue taken approximately 20 cm above the soil surface</tissue>
    </source>
</reference>